<dbReference type="PANTHER" id="PTHR39328">
    <property type="entry name" value="BLL2871 PROTEIN"/>
    <property type="match status" value="1"/>
</dbReference>
<dbReference type="STRING" id="478801.Ksed_04410"/>
<keyword evidence="3" id="KW-1185">Reference proteome</keyword>
<dbReference type="EMBL" id="CP001686">
    <property type="protein sequence ID" value="ACV05515.1"/>
    <property type="molecule type" value="Genomic_DNA"/>
</dbReference>
<dbReference type="Pfam" id="PF06267">
    <property type="entry name" value="DUF1028"/>
    <property type="match status" value="1"/>
</dbReference>
<dbReference type="Pfam" id="PF08823">
    <property type="entry name" value="PG_binding_2"/>
    <property type="match status" value="1"/>
</dbReference>
<dbReference type="eggNOG" id="COG3342">
    <property type="taxonomic scope" value="Bacteria"/>
</dbReference>
<dbReference type="HOGENOM" id="CLU_068244_0_1_11"/>
<proteinExistence type="predicted"/>
<organism evidence="2 3">
    <name type="scientific">Kytococcus sedentarius (strain ATCC 14392 / DSM 20547 / JCM 11482 / CCUG 33030 / NBRC 15357 / NCTC 11040 / CCM 314 / 541)</name>
    <name type="common">Micrococcus sedentarius</name>
    <dbReference type="NCBI Taxonomy" id="478801"/>
    <lineage>
        <taxon>Bacteria</taxon>
        <taxon>Bacillati</taxon>
        <taxon>Actinomycetota</taxon>
        <taxon>Actinomycetes</taxon>
        <taxon>Micrococcales</taxon>
        <taxon>Kytococcaceae</taxon>
        <taxon>Kytococcus</taxon>
    </lineage>
</organism>
<protein>
    <submittedName>
        <fullName evidence="2">Uncharacterized conserved protein</fullName>
    </submittedName>
</protein>
<dbReference type="InterPro" id="IPR014927">
    <property type="entry name" value="PG-bd_2"/>
</dbReference>
<sequence>MTDHTVDMTFSVVARSGETFGVAVASKFPAVGALVPAARVGVGAAATQAMARVAYRDELLDLVADGVTPAEAVARATARDTAASHRQLGVVSATGQATFTGADCIPWCGGRSGGDADSGYAIQGNILASEEVVADMEAAWHAHAELPLPRRLVRVLLAGDAAGGDSRGRQGAALYVVRAGGGYDAYGVVADLRVDDHPQAPTELARLMEVDELVTGVPAEVLPLAGDAAAEARAHEVAAGLGRWGVAVDGGGLEALHDALERWAAVENLEMRMTREGIDPRVLQHLGAGPAQG</sequence>
<dbReference type="InterPro" id="IPR029055">
    <property type="entry name" value="Ntn_hydrolases_N"/>
</dbReference>
<evidence type="ECO:0000259" key="1">
    <source>
        <dbReference type="Pfam" id="PF08823"/>
    </source>
</evidence>
<reference evidence="2 3" key="1">
    <citation type="journal article" date="2009" name="Stand. Genomic Sci.">
        <title>Complete genome sequence of Kytococcus sedentarius type strain (541).</title>
        <authorList>
            <person name="Sims D."/>
            <person name="Brettin T."/>
            <person name="Detter J.C."/>
            <person name="Han C."/>
            <person name="Lapidus A."/>
            <person name="Copeland A."/>
            <person name="Glavina Del Rio T."/>
            <person name="Nolan M."/>
            <person name="Chen F."/>
            <person name="Lucas S."/>
            <person name="Tice H."/>
            <person name="Cheng J.F."/>
            <person name="Bruce D."/>
            <person name="Goodwin L."/>
            <person name="Pitluck S."/>
            <person name="Ovchinnikova G."/>
            <person name="Pati A."/>
            <person name="Ivanova N."/>
            <person name="Mavrommatis K."/>
            <person name="Chen A."/>
            <person name="Palaniappan K."/>
            <person name="D'haeseleer P."/>
            <person name="Chain P."/>
            <person name="Bristow J."/>
            <person name="Eisen J.A."/>
            <person name="Markowitz V."/>
            <person name="Hugenholtz P."/>
            <person name="Schneider S."/>
            <person name="Goker M."/>
            <person name="Pukall R."/>
            <person name="Kyrpides N.C."/>
            <person name="Klenk H.P."/>
        </authorList>
    </citation>
    <scope>NUCLEOTIDE SEQUENCE [LARGE SCALE GENOMIC DNA]</scope>
    <source>
        <strain evidence="3">ATCC 14392 / DSM 20547 / JCM 11482 / CCUG 33030 / NBRC 15357 / NCTC 11040 / CCM 314 / 541</strain>
    </source>
</reference>
<dbReference type="KEGG" id="kse:Ksed_04410"/>
<dbReference type="InterPro" id="IPR010430">
    <property type="entry name" value="DUF1028"/>
</dbReference>
<dbReference type="Proteomes" id="UP000006666">
    <property type="component" value="Chromosome"/>
</dbReference>
<gene>
    <name evidence="2" type="ordered locus">Ksed_04410</name>
</gene>
<feature type="domain" description="Putative peptidoglycan binding" evidence="1">
    <location>
        <begin position="230"/>
        <end position="286"/>
    </location>
</feature>
<evidence type="ECO:0000313" key="2">
    <source>
        <dbReference type="EMBL" id="ACV05515.1"/>
    </source>
</evidence>
<name>C7NKM9_KYTSD</name>
<evidence type="ECO:0000313" key="3">
    <source>
        <dbReference type="Proteomes" id="UP000006666"/>
    </source>
</evidence>
<dbReference type="PANTHER" id="PTHR39328:SF1">
    <property type="entry name" value="BLL2871 PROTEIN"/>
    <property type="match status" value="1"/>
</dbReference>
<accession>C7NKM9</accession>
<dbReference type="AlphaFoldDB" id="C7NKM9"/>
<dbReference type="SUPFAM" id="SSF56235">
    <property type="entry name" value="N-terminal nucleophile aminohydrolases (Ntn hydrolases)"/>
    <property type="match status" value="1"/>
</dbReference>
<dbReference type="Gene3D" id="3.60.20.10">
    <property type="entry name" value="Glutamine Phosphoribosylpyrophosphate, subunit 1, domain 1"/>
    <property type="match status" value="1"/>
</dbReference>